<gene>
    <name evidence="13" type="ORF">HNR42_001178</name>
</gene>
<accession>A0A841HW51</accession>
<dbReference type="GO" id="GO:0016020">
    <property type="term" value="C:membrane"/>
    <property type="evidence" value="ECO:0007669"/>
    <property type="project" value="UniProtKB-SubCell"/>
</dbReference>
<dbReference type="Pfam" id="PF01066">
    <property type="entry name" value="CDP-OH_P_transf"/>
    <property type="match status" value="1"/>
</dbReference>
<keyword evidence="7" id="KW-0443">Lipid metabolism</keyword>
<name>A0A841HW51_9DEIO</name>
<protein>
    <submittedName>
        <fullName evidence="13">CDP-diacylglycerol--glycerol-3-phosphate 3-phosphatidyltransferase</fullName>
    </submittedName>
</protein>
<evidence type="ECO:0000256" key="6">
    <source>
        <dbReference type="ARBA" id="ARBA00022989"/>
    </source>
</evidence>
<keyword evidence="10" id="KW-1208">Phospholipid metabolism</keyword>
<dbReference type="InterPro" id="IPR048254">
    <property type="entry name" value="CDP_ALCOHOL_P_TRANSF_CS"/>
</dbReference>
<organism evidence="13 14">
    <name type="scientific">Deinobacterium chartae</name>
    <dbReference type="NCBI Taxonomy" id="521158"/>
    <lineage>
        <taxon>Bacteria</taxon>
        <taxon>Thermotogati</taxon>
        <taxon>Deinococcota</taxon>
        <taxon>Deinococci</taxon>
        <taxon>Deinococcales</taxon>
        <taxon>Deinococcaceae</taxon>
        <taxon>Deinobacterium</taxon>
    </lineage>
</organism>
<sequence>MNPSRWLRRPNRLSALRMLLALPLLAVFQVGDVAPLVASLSLLALMGLTDLLDGWAARRYRLESREGELIDSVADGFVRLTVFVLFLGAGLVPVWMVVIVVWRDLFSYALRFMDLAHGSAEVRKRLSGKVNGAVQSLAIGSMMLVLTLTTASRETVPLDMLHLLMLAGTLTAVWSTLDLLLTHRSTLSRFLKQRA</sequence>
<evidence type="ECO:0000313" key="13">
    <source>
        <dbReference type="EMBL" id="MBB6097761.1"/>
    </source>
</evidence>
<feature type="transmembrane region" description="Helical" evidence="12">
    <location>
        <begin position="163"/>
        <end position="181"/>
    </location>
</feature>
<evidence type="ECO:0000256" key="10">
    <source>
        <dbReference type="ARBA" id="ARBA00023264"/>
    </source>
</evidence>
<dbReference type="InterPro" id="IPR004570">
    <property type="entry name" value="Phosphatidylglycerol_P_synth"/>
</dbReference>
<dbReference type="RefSeq" id="WP_183985497.1">
    <property type="nucleotide sequence ID" value="NZ_JACHHG010000003.1"/>
</dbReference>
<comment type="subcellular location">
    <subcellularLocation>
        <location evidence="1">Membrane</location>
        <topology evidence="1">Multi-pass membrane protein</topology>
    </subcellularLocation>
</comment>
<evidence type="ECO:0000256" key="2">
    <source>
        <dbReference type="ARBA" id="ARBA00010441"/>
    </source>
</evidence>
<dbReference type="Proteomes" id="UP000569951">
    <property type="component" value="Unassembled WGS sequence"/>
</dbReference>
<dbReference type="AlphaFoldDB" id="A0A841HW51"/>
<dbReference type="PIRSF" id="PIRSF000847">
    <property type="entry name" value="Phos_ph_gly_syn"/>
    <property type="match status" value="1"/>
</dbReference>
<feature type="transmembrane region" description="Helical" evidence="12">
    <location>
        <begin position="133"/>
        <end position="151"/>
    </location>
</feature>
<evidence type="ECO:0000256" key="8">
    <source>
        <dbReference type="ARBA" id="ARBA00023136"/>
    </source>
</evidence>
<dbReference type="GO" id="GO:0008444">
    <property type="term" value="F:CDP-diacylglycerol-glycerol-3-phosphate 3-phosphatidyltransferase activity"/>
    <property type="evidence" value="ECO:0007669"/>
    <property type="project" value="InterPro"/>
</dbReference>
<dbReference type="InterPro" id="IPR050324">
    <property type="entry name" value="CDP-alcohol_PTase-I"/>
</dbReference>
<evidence type="ECO:0000256" key="4">
    <source>
        <dbReference type="ARBA" id="ARBA00022679"/>
    </source>
</evidence>
<keyword evidence="4 11" id="KW-0808">Transferase</keyword>
<evidence type="ECO:0000256" key="11">
    <source>
        <dbReference type="RuleBase" id="RU003750"/>
    </source>
</evidence>
<dbReference type="PANTHER" id="PTHR14269">
    <property type="entry name" value="CDP-DIACYLGLYCEROL--GLYCEROL-3-PHOSPHATE 3-PHOSPHATIDYLTRANSFERASE-RELATED"/>
    <property type="match status" value="1"/>
</dbReference>
<comment type="similarity">
    <text evidence="2 11">Belongs to the CDP-alcohol phosphatidyltransferase class-I family.</text>
</comment>
<dbReference type="GO" id="GO:0046474">
    <property type="term" value="P:glycerophospholipid biosynthetic process"/>
    <property type="evidence" value="ECO:0007669"/>
    <property type="project" value="TreeGrafter"/>
</dbReference>
<proteinExistence type="inferred from homology"/>
<evidence type="ECO:0000313" key="14">
    <source>
        <dbReference type="Proteomes" id="UP000569951"/>
    </source>
</evidence>
<dbReference type="InterPro" id="IPR000462">
    <property type="entry name" value="CDP-OH_P_trans"/>
</dbReference>
<reference evidence="13 14" key="1">
    <citation type="submission" date="2020-08" db="EMBL/GenBank/DDBJ databases">
        <title>Genomic Encyclopedia of Type Strains, Phase IV (KMG-IV): sequencing the most valuable type-strain genomes for metagenomic binning, comparative biology and taxonomic classification.</title>
        <authorList>
            <person name="Goeker M."/>
        </authorList>
    </citation>
    <scope>NUCLEOTIDE SEQUENCE [LARGE SCALE GENOMIC DNA]</scope>
    <source>
        <strain evidence="13 14">DSM 21458</strain>
    </source>
</reference>
<evidence type="ECO:0000256" key="1">
    <source>
        <dbReference type="ARBA" id="ARBA00004141"/>
    </source>
</evidence>
<evidence type="ECO:0000256" key="12">
    <source>
        <dbReference type="SAM" id="Phobius"/>
    </source>
</evidence>
<dbReference type="PROSITE" id="PS00379">
    <property type="entry name" value="CDP_ALCOHOL_P_TRANSF"/>
    <property type="match status" value="1"/>
</dbReference>
<keyword evidence="3" id="KW-0444">Lipid biosynthesis</keyword>
<keyword evidence="8 12" id="KW-0472">Membrane</keyword>
<keyword evidence="14" id="KW-1185">Reference proteome</keyword>
<comment type="caution">
    <text evidence="13">The sequence shown here is derived from an EMBL/GenBank/DDBJ whole genome shotgun (WGS) entry which is preliminary data.</text>
</comment>
<dbReference type="EMBL" id="JACHHG010000003">
    <property type="protein sequence ID" value="MBB6097761.1"/>
    <property type="molecule type" value="Genomic_DNA"/>
</dbReference>
<dbReference type="InterPro" id="IPR043130">
    <property type="entry name" value="CDP-OH_PTrfase_TM_dom"/>
</dbReference>
<dbReference type="PANTHER" id="PTHR14269:SF11">
    <property type="entry name" value="CDP-DIACYLGLYCEROL--GLYCEROL-3-PHOSPHATE 3-PHOSPHATIDYLTRANSFERASE"/>
    <property type="match status" value="1"/>
</dbReference>
<evidence type="ECO:0000256" key="7">
    <source>
        <dbReference type="ARBA" id="ARBA00023098"/>
    </source>
</evidence>
<keyword evidence="5 12" id="KW-0812">Transmembrane</keyword>
<feature type="transmembrane region" description="Helical" evidence="12">
    <location>
        <begin position="77"/>
        <end position="102"/>
    </location>
</feature>
<keyword evidence="6 12" id="KW-1133">Transmembrane helix</keyword>
<evidence type="ECO:0000256" key="5">
    <source>
        <dbReference type="ARBA" id="ARBA00022692"/>
    </source>
</evidence>
<dbReference type="Gene3D" id="1.20.120.1760">
    <property type="match status" value="1"/>
</dbReference>
<evidence type="ECO:0000256" key="9">
    <source>
        <dbReference type="ARBA" id="ARBA00023209"/>
    </source>
</evidence>
<keyword evidence="9" id="KW-0594">Phospholipid biosynthesis</keyword>
<evidence type="ECO:0000256" key="3">
    <source>
        <dbReference type="ARBA" id="ARBA00022516"/>
    </source>
</evidence>